<comment type="subcellular location">
    <subcellularLocation>
        <location evidence="1">Nucleus</location>
    </subcellularLocation>
</comment>
<feature type="region of interest" description="Disordered" evidence="3">
    <location>
        <begin position="126"/>
        <end position="170"/>
    </location>
</feature>
<evidence type="ECO:0000256" key="1">
    <source>
        <dbReference type="ARBA" id="ARBA00004123"/>
    </source>
</evidence>
<dbReference type="Gene3D" id="2.40.50.40">
    <property type="match status" value="1"/>
</dbReference>
<sequence>MVPSVEPPAPVLVEGELEYIVEKILDSRVSRRKLQYLVKWKGYAQEDNSWVFASDVHAPDLVRAFHVAHPGRPGGSGEGSVTPPQGGGTVVNSVAEFTPVVTSGTAASELPPSGVLGDTPYVPPWSTSQHRAPSWADAQGDTPYVPPRSTSQHQTSKTIEVGAPPSLGDARQQTQCSRIHPSATALAAGLPSSSSWAGGQHQASATAGARVPPSGDTRPASDNGIVPKKEPGKYRLIHHLSYPKGASVNDAIPVEESSVTYSSFDRAVELVRAAGPGALLAKSDIVSLPPFARCLPMGCSISCHYFELFSTFLDWVLRYKTGSNSTIHYLDDFLFVGPGDSRLCSFLLQKFKFLTVKFGVPLSPDKTFRPL</sequence>
<gene>
    <name evidence="5" type="ORF">RIMI_LOCUS8089890</name>
</gene>
<dbReference type="PANTHER" id="PTHR22812">
    <property type="entry name" value="CHROMOBOX PROTEIN"/>
    <property type="match status" value="1"/>
</dbReference>
<evidence type="ECO:0000313" key="6">
    <source>
        <dbReference type="Proteomes" id="UP001176940"/>
    </source>
</evidence>
<dbReference type="EMBL" id="CAUEEQ010015775">
    <property type="protein sequence ID" value="CAJ0939651.1"/>
    <property type="molecule type" value="Genomic_DNA"/>
</dbReference>
<name>A0ABN9LHU3_9NEOB</name>
<dbReference type="SUPFAM" id="SSF54160">
    <property type="entry name" value="Chromo domain-like"/>
    <property type="match status" value="1"/>
</dbReference>
<reference evidence="5" key="1">
    <citation type="submission" date="2023-07" db="EMBL/GenBank/DDBJ databases">
        <authorList>
            <person name="Stuckert A."/>
        </authorList>
    </citation>
    <scope>NUCLEOTIDE SEQUENCE</scope>
</reference>
<dbReference type="SMART" id="SM00298">
    <property type="entry name" value="CHROMO"/>
    <property type="match status" value="1"/>
</dbReference>
<evidence type="ECO:0000313" key="5">
    <source>
        <dbReference type="EMBL" id="CAJ0939651.1"/>
    </source>
</evidence>
<dbReference type="PROSITE" id="PS50013">
    <property type="entry name" value="CHROMO_2"/>
    <property type="match status" value="1"/>
</dbReference>
<dbReference type="Pfam" id="PF00385">
    <property type="entry name" value="Chromo"/>
    <property type="match status" value="1"/>
</dbReference>
<dbReference type="SUPFAM" id="SSF56672">
    <property type="entry name" value="DNA/RNA polymerases"/>
    <property type="match status" value="1"/>
</dbReference>
<evidence type="ECO:0000256" key="2">
    <source>
        <dbReference type="ARBA" id="ARBA00023242"/>
    </source>
</evidence>
<feature type="compositionally biased region" description="Polar residues" evidence="3">
    <location>
        <begin position="191"/>
        <end position="205"/>
    </location>
</feature>
<dbReference type="Proteomes" id="UP001176940">
    <property type="component" value="Unassembled WGS sequence"/>
</dbReference>
<feature type="compositionally biased region" description="Polar residues" evidence="3">
    <location>
        <begin position="148"/>
        <end position="158"/>
    </location>
</feature>
<evidence type="ECO:0000259" key="4">
    <source>
        <dbReference type="PROSITE" id="PS50013"/>
    </source>
</evidence>
<dbReference type="InterPro" id="IPR043502">
    <property type="entry name" value="DNA/RNA_pol_sf"/>
</dbReference>
<organism evidence="5 6">
    <name type="scientific">Ranitomeya imitator</name>
    <name type="common">mimic poison frog</name>
    <dbReference type="NCBI Taxonomy" id="111125"/>
    <lineage>
        <taxon>Eukaryota</taxon>
        <taxon>Metazoa</taxon>
        <taxon>Chordata</taxon>
        <taxon>Craniata</taxon>
        <taxon>Vertebrata</taxon>
        <taxon>Euteleostomi</taxon>
        <taxon>Amphibia</taxon>
        <taxon>Batrachia</taxon>
        <taxon>Anura</taxon>
        <taxon>Neobatrachia</taxon>
        <taxon>Hyloidea</taxon>
        <taxon>Dendrobatidae</taxon>
        <taxon>Dendrobatinae</taxon>
        <taxon>Ranitomeya</taxon>
    </lineage>
</organism>
<feature type="domain" description="Chromo" evidence="4">
    <location>
        <begin position="19"/>
        <end position="66"/>
    </location>
</feature>
<dbReference type="InterPro" id="IPR051219">
    <property type="entry name" value="Heterochromatin_chromo-domain"/>
</dbReference>
<evidence type="ECO:0000256" key="3">
    <source>
        <dbReference type="SAM" id="MobiDB-lite"/>
    </source>
</evidence>
<dbReference type="CDD" id="cd00024">
    <property type="entry name" value="CD_CSD"/>
    <property type="match status" value="1"/>
</dbReference>
<feature type="region of interest" description="Disordered" evidence="3">
    <location>
        <begin position="190"/>
        <end position="228"/>
    </location>
</feature>
<dbReference type="InterPro" id="IPR000953">
    <property type="entry name" value="Chromo/chromo_shadow_dom"/>
</dbReference>
<protein>
    <recommendedName>
        <fullName evidence="4">Chromo domain-containing protein</fullName>
    </recommendedName>
</protein>
<keyword evidence="2" id="KW-0539">Nucleus</keyword>
<keyword evidence="6" id="KW-1185">Reference proteome</keyword>
<accession>A0ABN9LHU3</accession>
<proteinExistence type="predicted"/>
<dbReference type="InterPro" id="IPR023780">
    <property type="entry name" value="Chromo_domain"/>
</dbReference>
<dbReference type="InterPro" id="IPR016197">
    <property type="entry name" value="Chromo-like_dom_sf"/>
</dbReference>
<comment type="caution">
    <text evidence="5">The sequence shown here is derived from an EMBL/GenBank/DDBJ whole genome shotgun (WGS) entry which is preliminary data.</text>
</comment>